<keyword evidence="4" id="KW-1185">Reference proteome</keyword>
<evidence type="ECO:0000259" key="2">
    <source>
        <dbReference type="Pfam" id="PF00144"/>
    </source>
</evidence>
<gene>
    <name evidence="3" type="primary">lpqK</name>
    <name evidence="3" type="ORF">GCM10018781_75100</name>
</gene>
<dbReference type="Proteomes" id="UP000617734">
    <property type="component" value="Unassembled WGS sequence"/>
</dbReference>
<dbReference type="EMBL" id="BNBO01000078">
    <property type="protein sequence ID" value="GHE24641.1"/>
    <property type="molecule type" value="Genomic_DNA"/>
</dbReference>
<dbReference type="AlphaFoldDB" id="A0A918YUP6"/>
<feature type="chain" id="PRO_5039347091" description="Beta-lactamase-related domain-containing protein" evidence="1">
    <location>
        <begin position="25"/>
        <end position="406"/>
    </location>
</feature>
<dbReference type="InterPro" id="IPR012338">
    <property type="entry name" value="Beta-lactam/transpept-like"/>
</dbReference>
<reference evidence="3" key="2">
    <citation type="submission" date="2020-09" db="EMBL/GenBank/DDBJ databases">
        <authorList>
            <person name="Sun Q."/>
            <person name="Ohkuma M."/>
        </authorList>
    </citation>
    <scope>NUCLEOTIDE SEQUENCE</scope>
    <source>
        <strain evidence="3">JCM 4646</strain>
    </source>
</reference>
<evidence type="ECO:0000256" key="1">
    <source>
        <dbReference type="SAM" id="SignalP"/>
    </source>
</evidence>
<comment type="caution">
    <text evidence="3">The sequence shown here is derived from an EMBL/GenBank/DDBJ whole genome shotgun (WGS) entry which is preliminary data.</text>
</comment>
<dbReference type="InterPro" id="IPR001466">
    <property type="entry name" value="Beta-lactam-related"/>
</dbReference>
<proteinExistence type="predicted"/>
<dbReference type="PANTHER" id="PTHR46825:SF7">
    <property type="entry name" value="D-ALANYL-D-ALANINE CARBOXYPEPTIDASE"/>
    <property type="match status" value="1"/>
</dbReference>
<dbReference type="GeneID" id="95357737"/>
<accession>A0A918YUP6</accession>
<dbReference type="PANTHER" id="PTHR46825">
    <property type="entry name" value="D-ALANYL-D-ALANINE-CARBOXYPEPTIDASE/ENDOPEPTIDASE AMPH"/>
    <property type="match status" value="1"/>
</dbReference>
<feature type="signal peptide" evidence="1">
    <location>
        <begin position="1"/>
        <end position="24"/>
    </location>
</feature>
<dbReference type="SUPFAM" id="SSF56601">
    <property type="entry name" value="beta-lactamase/transpeptidase-like"/>
    <property type="match status" value="1"/>
</dbReference>
<dbReference type="InterPro" id="IPR050491">
    <property type="entry name" value="AmpC-like"/>
</dbReference>
<evidence type="ECO:0000313" key="4">
    <source>
        <dbReference type="Proteomes" id="UP000617734"/>
    </source>
</evidence>
<name>A0A918YUP6_9ACTN</name>
<dbReference type="RefSeq" id="WP_190215402.1">
    <property type="nucleotide sequence ID" value="NZ_BNBO01000078.1"/>
</dbReference>
<evidence type="ECO:0000313" key="3">
    <source>
        <dbReference type="EMBL" id="GHE24641.1"/>
    </source>
</evidence>
<reference evidence="3" key="1">
    <citation type="journal article" date="2014" name="Int. J. Syst. Evol. Microbiol.">
        <title>Complete genome sequence of Corynebacterium casei LMG S-19264T (=DSM 44701T), isolated from a smear-ripened cheese.</title>
        <authorList>
            <consortium name="US DOE Joint Genome Institute (JGI-PGF)"/>
            <person name="Walter F."/>
            <person name="Albersmeier A."/>
            <person name="Kalinowski J."/>
            <person name="Ruckert C."/>
        </authorList>
    </citation>
    <scope>NUCLEOTIDE SEQUENCE</scope>
    <source>
        <strain evidence="3">JCM 4646</strain>
    </source>
</reference>
<sequence length="406" mass="43120">MTRTGAALALAAATMIATSLPGSAGALALSDAPHGGHACVRSPEPSAGPARTVLDIARQGKEQYGLNSVLLKVTVDGRELITTALGESMTGVPAEPDMHFRAGSVGIAYMGTVLLQLVDEHVVGLDEPISRWLPDVPHADRITLRMLGSSTSGLHDYVTDPAFLAELEAHPFRHWTDDDVLAYPFSHPLWYEPGTNWSYSHANFVLLGEALEKITGTPLDELLEQRVTGPLGLRNTRNDFTPEIPAPVLHAFTSERGVYEESTFWNPSWTTARGAVITTDICDLARSAQAVGTGELLSPEGFRTQLDPGTVGLGGPTDICPPTVCLHNTEALHFGFTVLVENGWILQNPSFSGYAAIQAYLPCEHLAIAVSTTKGPGSPDVNTAELIASQIAARLAPDNPIPAPAG</sequence>
<feature type="domain" description="Beta-lactamase-related" evidence="2">
    <location>
        <begin position="56"/>
        <end position="388"/>
    </location>
</feature>
<dbReference type="Gene3D" id="3.40.710.10">
    <property type="entry name" value="DD-peptidase/beta-lactamase superfamily"/>
    <property type="match status" value="1"/>
</dbReference>
<keyword evidence="1" id="KW-0732">Signal</keyword>
<dbReference type="Pfam" id="PF00144">
    <property type="entry name" value="Beta-lactamase"/>
    <property type="match status" value="1"/>
</dbReference>
<protein>
    <recommendedName>
        <fullName evidence="2">Beta-lactamase-related domain-containing protein</fullName>
    </recommendedName>
</protein>
<organism evidence="3 4">
    <name type="scientific">Kitasatospora indigofera</name>
    <dbReference type="NCBI Taxonomy" id="67307"/>
    <lineage>
        <taxon>Bacteria</taxon>
        <taxon>Bacillati</taxon>
        <taxon>Actinomycetota</taxon>
        <taxon>Actinomycetes</taxon>
        <taxon>Kitasatosporales</taxon>
        <taxon>Streptomycetaceae</taxon>
        <taxon>Kitasatospora</taxon>
    </lineage>
</organism>